<evidence type="ECO:0000313" key="6">
    <source>
        <dbReference type="EMBL" id="CAF5089919.1"/>
    </source>
</evidence>
<evidence type="ECO:0000256" key="4">
    <source>
        <dbReference type="ARBA" id="ARBA00023052"/>
    </source>
</evidence>
<dbReference type="GO" id="GO:0045252">
    <property type="term" value="C:oxoglutarate dehydrogenase complex"/>
    <property type="evidence" value="ECO:0007669"/>
    <property type="project" value="TreeGrafter"/>
</dbReference>
<protein>
    <recommendedName>
        <fullName evidence="5">2-oxoglutarate dehydrogenase E1 component/KDG C-terminal domain-containing protein</fullName>
    </recommendedName>
</protein>
<evidence type="ECO:0000313" key="8">
    <source>
        <dbReference type="Proteomes" id="UP000681967"/>
    </source>
</evidence>
<dbReference type="GO" id="GO:0006099">
    <property type="term" value="P:tricarboxylic acid cycle"/>
    <property type="evidence" value="ECO:0007669"/>
    <property type="project" value="TreeGrafter"/>
</dbReference>
<dbReference type="EMBL" id="CAJOBH010235754">
    <property type="protein sequence ID" value="CAF5089919.1"/>
    <property type="molecule type" value="Genomic_DNA"/>
</dbReference>
<comment type="similarity">
    <text evidence="2">Belongs to the alpha-ketoglutarate dehydrogenase family.</text>
</comment>
<dbReference type="InterPro" id="IPR029061">
    <property type="entry name" value="THDP-binding"/>
</dbReference>
<dbReference type="InterPro" id="IPR042179">
    <property type="entry name" value="KGD_C_sf"/>
</dbReference>
<evidence type="ECO:0000256" key="2">
    <source>
        <dbReference type="ARBA" id="ARBA00006936"/>
    </source>
</evidence>
<dbReference type="InterPro" id="IPR031717">
    <property type="entry name" value="ODO-1/KGD_C"/>
</dbReference>
<feature type="non-terminal residue" evidence="6">
    <location>
        <position position="1"/>
    </location>
</feature>
<dbReference type="EMBL" id="CAJOBJ010334556">
    <property type="protein sequence ID" value="CAF5187240.1"/>
    <property type="molecule type" value="Genomic_DNA"/>
</dbReference>
<proteinExistence type="inferred from homology"/>
<dbReference type="InterPro" id="IPR011603">
    <property type="entry name" value="2oxoglutarate_DH_E1"/>
</dbReference>
<accession>A0A8S3EWM2</accession>
<dbReference type="Gene3D" id="3.40.50.12470">
    <property type="match status" value="1"/>
</dbReference>
<dbReference type="AlphaFoldDB" id="A0A8S3EWM2"/>
<dbReference type="GO" id="GO:0004591">
    <property type="term" value="F:oxoglutarate dehydrogenase (succinyl-transferring) activity"/>
    <property type="evidence" value="ECO:0007669"/>
    <property type="project" value="TreeGrafter"/>
</dbReference>
<evidence type="ECO:0000256" key="3">
    <source>
        <dbReference type="ARBA" id="ARBA00023002"/>
    </source>
</evidence>
<dbReference type="Proteomes" id="UP000681720">
    <property type="component" value="Unassembled WGS sequence"/>
</dbReference>
<keyword evidence="3" id="KW-0560">Oxidoreductase</keyword>
<comment type="cofactor">
    <cofactor evidence="1">
        <name>thiamine diphosphate</name>
        <dbReference type="ChEBI" id="CHEBI:58937"/>
    </cofactor>
</comment>
<keyword evidence="4" id="KW-0786">Thiamine pyrophosphate</keyword>
<evidence type="ECO:0000313" key="7">
    <source>
        <dbReference type="EMBL" id="CAF5187240.1"/>
    </source>
</evidence>
<gene>
    <name evidence="6" type="ORF">BYL167_LOCUS63004</name>
    <name evidence="7" type="ORF">GIL414_LOCUS71567</name>
</gene>
<dbReference type="Pfam" id="PF16870">
    <property type="entry name" value="OxoGdeHyase_C"/>
    <property type="match status" value="1"/>
</dbReference>
<dbReference type="Proteomes" id="UP000681967">
    <property type="component" value="Unassembled WGS sequence"/>
</dbReference>
<dbReference type="GO" id="GO:0005739">
    <property type="term" value="C:mitochondrion"/>
    <property type="evidence" value="ECO:0007669"/>
    <property type="project" value="TreeGrafter"/>
</dbReference>
<evidence type="ECO:0000259" key="5">
    <source>
        <dbReference type="Pfam" id="PF16870"/>
    </source>
</evidence>
<reference evidence="6" key="1">
    <citation type="submission" date="2021-02" db="EMBL/GenBank/DDBJ databases">
        <authorList>
            <person name="Nowell W R."/>
        </authorList>
    </citation>
    <scope>NUCLEOTIDE SEQUENCE</scope>
</reference>
<dbReference type="PANTHER" id="PTHR23152">
    <property type="entry name" value="2-OXOGLUTARATE DEHYDROGENASE"/>
    <property type="match status" value="1"/>
</dbReference>
<comment type="caution">
    <text evidence="6">The sequence shown here is derived from an EMBL/GenBank/DDBJ whole genome shotgun (WGS) entry which is preliminary data.</text>
</comment>
<dbReference type="SUPFAM" id="SSF52518">
    <property type="entry name" value="Thiamin diphosphate-binding fold (THDP-binding)"/>
    <property type="match status" value="1"/>
</dbReference>
<dbReference type="Gene3D" id="3.40.50.11610">
    <property type="entry name" value="Multifunctional 2-oxoglutarate metabolism enzyme, C-terminal domain"/>
    <property type="match status" value="1"/>
</dbReference>
<dbReference type="GO" id="GO:0030976">
    <property type="term" value="F:thiamine pyrophosphate binding"/>
    <property type="evidence" value="ECO:0007669"/>
    <property type="project" value="InterPro"/>
</dbReference>
<name>A0A8S3EWM2_9BILA</name>
<sequence length="203" mass="23289">MYQLDDTNWIVANITTPANFFHILRRQLALPFRKPLIVMSPKSIFRLPACRSTFDEMLPGTSFKRIYPEEGVASENPADVKKIIFCSGKTYYDLVDARKNNQLESQVAIVRIEQICPFPFDLIREELEKYKNAKLCFAQEEHKNMGSYSFCKPRLACLLRSMNDERAAEINNCYAGRGSAASTATGIKSSHYMEQKTYMKEAM</sequence>
<organism evidence="6 8">
    <name type="scientific">Rotaria magnacalcarata</name>
    <dbReference type="NCBI Taxonomy" id="392030"/>
    <lineage>
        <taxon>Eukaryota</taxon>
        <taxon>Metazoa</taxon>
        <taxon>Spiralia</taxon>
        <taxon>Gnathifera</taxon>
        <taxon>Rotifera</taxon>
        <taxon>Eurotatoria</taxon>
        <taxon>Bdelloidea</taxon>
        <taxon>Philodinida</taxon>
        <taxon>Philodinidae</taxon>
        <taxon>Rotaria</taxon>
    </lineage>
</organism>
<feature type="domain" description="2-oxoglutarate dehydrogenase E1 component/KDG C-terminal" evidence="5">
    <location>
        <begin position="51"/>
        <end position="203"/>
    </location>
</feature>
<dbReference type="PANTHER" id="PTHR23152:SF4">
    <property type="entry name" value="2-OXOADIPATE DEHYDROGENASE COMPLEX COMPONENT E1"/>
    <property type="match status" value="1"/>
</dbReference>
<evidence type="ECO:0000256" key="1">
    <source>
        <dbReference type="ARBA" id="ARBA00001964"/>
    </source>
</evidence>